<accession>A0ABW7QBT2</accession>
<evidence type="ECO:0000256" key="1">
    <source>
        <dbReference type="SAM" id="MobiDB-lite"/>
    </source>
</evidence>
<gene>
    <name evidence="3" type="ORF">ACH3VR_18450</name>
</gene>
<sequence length="338" mass="33796">MGVDVEESSLGRRALLIAAVAAGAALLSACAPVEPTTSGPSGPPQSEHPSPSGHDRTPAPSHASTATAEPRRASAAPAEPATPTPASTPTATPTPTSTENAQPDRAAVAARFAGAVPTQWGTDVAGVRSTLLAPTGPSGAPRVALTFDACGGGGGSGFDAELIAGLRAAAIPATLFLNSRWIQANPQLAADLAADPLFVLGNHGTAHVPLSVAGRGAYGIPGTRSPQEAVDEVWGNHEVLTGLTGAPPRFFRAGTAHYDEIAAQIVHDLGETPIGFSVNGDGGATFGPGTVRQEFGRAQAGGIVLAHMNHPEGGTSPGALDAVADLLARGFEFVHVDG</sequence>
<dbReference type="Gene3D" id="3.20.20.370">
    <property type="entry name" value="Glycoside hydrolase/deacetylase"/>
    <property type="match status" value="1"/>
</dbReference>
<dbReference type="EMBL" id="JBIQWL010000009">
    <property type="protein sequence ID" value="MFH8252353.1"/>
    <property type="molecule type" value="Genomic_DNA"/>
</dbReference>
<organism evidence="3 4">
    <name type="scientific">Microbacterium alkaliflavum</name>
    <dbReference type="NCBI Taxonomy" id="3248839"/>
    <lineage>
        <taxon>Bacteria</taxon>
        <taxon>Bacillati</taxon>
        <taxon>Actinomycetota</taxon>
        <taxon>Actinomycetes</taxon>
        <taxon>Micrococcales</taxon>
        <taxon>Microbacteriaceae</taxon>
        <taxon>Microbacterium</taxon>
    </lineage>
</organism>
<dbReference type="InterPro" id="IPR011330">
    <property type="entry name" value="Glyco_hydro/deAcase_b/a-brl"/>
</dbReference>
<dbReference type="Pfam" id="PF01522">
    <property type="entry name" value="Polysacc_deac_1"/>
    <property type="match status" value="1"/>
</dbReference>
<feature type="compositionally biased region" description="Low complexity" evidence="1">
    <location>
        <begin position="58"/>
        <end position="98"/>
    </location>
</feature>
<reference evidence="3 4" key="1">
    <citation type="submission" date="2024-09" db="EMBL/GenBank/DDBJ databases">
        <authorList>
            <person name="Pan X."/>
        </authorList>
    </citation>
    <scope>NUCLEOTIDE SEQUENCE [LARGE SCALE GENOMIC DNA]</scope>
    <source>
        <strain evidence="3 4">B2969</strain>
    </source>
</reference>
<keyword evidence="4" id="KW-1185">Reference proteome</keyword>
<dbReference type="InterPro" id="IPR050248">
    <property type="entry name" value="Polysacc_deacetylase_ArnD"/>
</dbReference>
<dbReference type="PANTHER" id="PTHR10587">
    <property type="entry name" value="GLYCOSYL TRANSFERASE-RELATED"/>
    <property type="match status" value="1"/>
</dbReference>
<dbReference type="RefSeq" id="WP_397557786.1">
    <property type="nucleotide sequence ID" value="NZ_JBIQWL010000009.1"/>
</dbReference>
<proteinExistence type="predicted"/>
<dbReference type="PANTHER" id="PTHR10587:SF134">
    <property type="entry name" value="SECRETED PROTEIN"/>
    <property type="match status" value="1"/>
</dbReference>
<dbReference type="InterPro" id="IPR002509">
    <property type="entry name" value="NODB_dom"/>
</dbReference>
<comment type="caution">
    <text evidence="3">The sequence shown here is derived from an EMBL/GenBank/DDBJ whole genome shotgun (WGS) entry which is preliminary data.</text>
</comment>
<protein>
    <submittedName>
        <fullName evidence="3">Polysaccharide deacetylase family protein</fullName>
    </submittedName>
</protein>
<evidence type="ECO:0000313" key="4">
    <source>
        <dbReference type="Proteomes" id="UP001610861"/>
    </source>
</evidence>
<dbReference type="Proteomes" id="UP001610861">
    <property type="component" value="Unassembled WGS sequence"/>
</dbReference>
<feature type="domain" description="NodB homology" evidence="2">
    <location>
        <begin position="141"/>
        <end position="338"/>
    </location>
</feature>
<feature type="region of interest" description="Disordered" evidence="1">
    <location>
        <begin position="32"/>
        <end position="105"/>
    </location>
</feature>
<dbReference type="SUPFAM" id="SSF88713">
    <property type="entry name" value="Glycoside hydrolase/deacetylase"/>
    <property type="match status" value="1"/>
</dbReference>
<name>A0ABW7QBT2_9MICO</name>
<dbReference type="PROSITE" id="PS51677">
    <property type="entry name" value="NODB"/>
    <property type="match status" value="1"/>
</dbReference>
<evidence type="ECO:0000313" key="3">
    <source>
        <dbReference type="EMBL" id="MFH8252353.1"/>
    </source>
</evidence>
<evidence type="ECO:0000259" key="2">
    <source>
        <dbReference type="PROSITE" id="PS51677"/>
    </source>
</evidence>